<evidence type="ECO:0000313" key="1">
    <source>
        <dbReference type="EMBL" id="PRQ67575.1"/>
    </source>
</evidence>
<reference evidence="1 2" key="1">
    <citation type="submission" date="2018-03" db="EMBL/GenBank/DDBJ databases">
        <title>Genetic Diversity and Phenotypic Plasticity of AHL Mediated Quorum Sensing in Environmental Strains of Vibrio mediterranei.</title>
        <authorList>
            <person name="Lantoine F."/>
            <person name="Vouve F."/>
        </authorList>
    </citation>
    <scope>NUCLEOTIDE SEQUENCE [LARGE SCALE GENOMIC DNA]</scope>
    <source>
        <strain evidence="1 2">17LN0615E</strain>
    </source>
</reference>
<sequence>MNFNDGFCEKLGRMSPTKCMILRNDIEKSRRAAKINCELTTVANTDEARCNKRLEAVLLYLAP</sequence>
<gene>
    <name evidence="1" type="ORF">COR51_11010</name>
</gene>
<dbReference type="EMBL" id="NWTN01000005">
    <property type="protein sequence ID" value="PRQ67575.1"/>
    <property type="molecule type" value="Genomic_DNA"/>
</dbReference>
<proteinExistence type="predicted"/>
<accession>A0ABX5DDQ7</accession>
<protein>
    <submittedName>
        <fullName evidence="1">Uncharacterized protein</fullName>
    </submittedName>
</protein>
<dbReference type="Proteomes" id="UP000238163">
    <property type="component" value="Unassembled WGS sequence"/>
</dbReference>
<comment type="caution">
    <text evidence="1">The sequence shown here is derived from an EMBL/GenBank/DDBJ whole genome shotgun (WGS) entry which is preliminary data.</text>
</comment>
<evidence type="ECO:0000313" key="2">
    <source>
        <dbReference type="Proteomes" id="UP000238163"/>
    </source>
</evidence>
<keyword evidence="2" id="KW-1185">Reference proteome</keyword>
<name>A0ABX5DDQ7_9VIBR</name>
<organism evidence="1 2">
    <name type="scientific">Vibrio mediterranei</name>
    <dbReference type="NCBI Taxonomy" id="689"/>
    <lineage>
        <taxon>Bacteria</taxon>
        <taxon>Pseudomonadati</taxon>
        <taxon>Pseudomonadota</taxon>
        <taxon>Gammaproteobacteria</taxon>
        <taxon>Vibrionales</taxon>
        <taxon>Vibrionaceae</taxon>
        <taxon>Vibrio</taxon>
    </lineage>
</organism>